<dbReference type="GO" id="GO:0006235">
    <property type="term" value="P:dTTP biosynthetic process"/>
    <property type="evidence" value="ECO:0007669"/>
    <property type="project" value="UniProtKB-UniRule"/>
</dbReference>
<comment type="similarity">
    <text evidence="1">Belongs to the thymidylate synthase ThyX family.</text>
</comment>
<name>D3UJG2_HELM1</name>
<dbReference type="EMBL" id="FN555004">
    <property type="protein sequence ID" value="CBG40638.1"/>
    <property type="molecule type" value="Genomic_DNA"/>
</dbReference>
<dbReference type="InterPro" id="IPR003669">
    <property type="entry name" value="Thymidylate_synthase_ThyX"/>
</dbReference>
<feature type="binding site" evidence="1">
    <location>
        <begin position="71"/>
        <end position="74"/>
    </location>
    <ligand>
        <name>dUMP</name>
        <dbReference type="ChEBI" id="CHEBI:246422"/>
        <note>ligand shared between dimeric partners</note>
    </ligand>
</feature>
<feature type="binding site" evidence="1">
    <location>
        <position position="173"/>
    </location>
    <ligand>
        <name>dUMP</name>
        <dbReference type="ChEBI" id="CHEBI:246422"/>
        <note>ligand shared between dimeric partners</note>
    </ligand>
</feature>
<reference evidence="2 3" key="1">
    <citation type="journal article" date="2010" name="BMC Genomics">
        <title>Comparative genomics and proteomics of Helicobacter mustelae, an ulcerogenic and carcinogenic gastric pathogen.</title>
        <authorList>
            <person name="O'Toole P.W."/>
            <person name="Snelling W.J."/>
            <person name="Canchaya C."/>
            <person name="Forde B.M."/>
            <person name="Hardie K.R."/>
            <person name="Josenhans C."/>
            <person name="Graham R.L.J."/>
            <person name="McMullan G."/>
            <person name="Parkhill J."/>
            <person name="Belda E."/>
            <person name="Bentley S.D."/>
        </authorList>
    </citation>
    <scope>NUCLEOTIDE SEQUENCE [LARGE SCALE GENOMIC DNA]</scope>
    <source>
        <strain evidence="3">ATCC 43772 / LMG 18044 / NCTC 12198 / 12198</strain>
    </source>
</reference>
<evidence type="ECO:0000256" key="1">
    <source>
        <dbReference type="HAMAP-Rule" id="MF_01408"/>
    </source>
</evidence>
<dbReference type="EC" id="2.1.1.148" evidence="1"/>
<proteinExistence type="inferred from homology"/>
<keyword evidence="1" id="KW-0489">Methyltransferase</keyword>
<organism evidence="2 3">
    <name type="scientific">Helicobacter mustelae (strain ATCC 43772 / CCUG 25715 / CIP 103759 / LMG 18044 / NCTC 12198 / R85-136P)</name>
    <name type="common">Campylobacter mustelae</name>
    <dbReference type="NCBI Taxonomy" id="679897"/>
    <lineage>
        <taxon>Bacteria</taxon>
        <taxon>Pseudomonadati</taxon>
        <taxon>Campylobacterota</taxon>
        <taxon>Epsilonproteobacteria</taxon>
        <taxon>Campylobacterales</taxon>
        <taxon>Helicobacteraceae</taxon>
        <taxon>Helicobacter</taxon>
    </lineage>
</organism>
<dbReference type="SUPFAM" id="SSF69796">
    <property type="entry name" value="Thymidylate synthase-complementing protein Thy1"/>
    <property type="match status" value="1"/>
</dbReference>
<dbReference type="GO" id="GO:0032259">
    <property type="term" value="P:methylation"/>
    <property type="evidence" value="ECO:0007669"/>
    <property type="project" value="UniProtKB-KW"/>
</dbReference>
<keyword evidence="3" id="KW-1185">Reference proteome</keyword>
<protein>
    <recommendedName>
        <fullName evidence="1">Flavin-dependent thymidylate synthase</fullName>
        <shortName evidence="1">FDTS</shortName>
        <ecNumber evidence="1">2.1.1.148</ecNumber>
    </recommendedName>
    <alternativeName>
        <fullName evidence="1">FAD-dependent thymidylate synthase</fullName>
    </alternativeName>
    <alternativeName>
        <fullName evidence="1">Thymidylate synthase ThyX</fullName>
        <shortName evidence="1">TS</shortName>
        <shortName evidence="1">TSase</shortName>
    </alternativeName>
</protein>
<dbReference type="CDD" id="cd20175">
    <property type="entry name" value="ThyX"/>
    <property type="match status" value="1"/>
</dbReference>
<dbReference type="GO" id="GO:0050660">
    <property type="term" value="F:flavin adenine dinucleotide binding"/>
    <property type="evidence" value="ECO:0007669"/>
    <property type="project" value="UniProtKB-UniRule"/>
</dbReference>
<dbReference type="GO" id="GO:0004799">
    <property type="term" value="F:thymidylate synthase activity"/>
    <property type="evidence" value="ECO:0007669"/>
    <property type="project" value="TreeGrafter"/>
</dbReference>
<dbReference type="PANTHER" id="PTHR34934">
    <property type="entry name" value="FLAVIN-DEPENDENT THYMIDYLATE SYNTHASE"/>
    <property type="match status" value="1"/>
</dbReference>
<feature type="binding site" evidence="1">
    <location>
        <position position="168"/>
    </location>
    <ligand>
        <name>FAD</name>
        <dbReference type="ChEBI" id="CHEBI:57692"/>
        <note>ligand shared between neighboring subunits</note>
    </ligand>
</feature>
<dbReference type="NCBIfam" id="TIGR02170">
    <property type="entry name" value="thyX"/>
    <property type="match status" value="1"/>
</dbReference>
<dbReference type="GO" id="GO:0070402">
    <property type="term" value="F:NADPH binding"/>
    <property type="evidence" value="ECO:0007669"/>
    <property type="project" value="TreeGrafter"/>
</dbReference>
<evidence type="ECO:0000313" key="3">
    <source>
        <dbReference type="Proteomes" id="UP000001522"/>
    </source>
</evidence>
<feature type="active site" description="Involved in ionization of N3 of dUMP, leading to its activation" evidence="1">
    <location>
        <position position="173"/>
    </location>
</feature>
<keyword evidence="1" id="KW-0274">FAD</keyword>
<accession>D3UJG2</accession>
<keyword evidence="1" id="KW-0285">Flavoprotein</keyword>
<comment type="function">
    <text evidence="1">Catalyzes the reductive methylation of 2'-deoxyuridine-5'-monophosphate (dUMP) to 2'-deoxythymidine-5'-monophosphate (dTMP) while utilizing 5,10-methylenetetrahydrofolate (mTHF) as the methyl donor, and NADPH and FADH(2) as the reductant.</text>
</comment>
<dbReference type="PANTHER" id="PTHR34934:SF1">
    <property type="entry name" value="FLAVIN-DEPENDENT THYMIDYLATE SYNTHASE"/>
    <property type="match status" value="1"/>
</dbReference>
<comment type="pathway">
    <text evidence="1">Pyrimidine metabolism; dTTP biosynthesis.</text>
</comment>
<dbReference type="Proteomes" id="UP000001522">
    <property type="component" value="Chromosome"/>
</dbReference>
<gene>
    <name evidence="1 2" type="primary">thyX</name>
    <name evidence="2" type="ordered locus">HMU13850</name>
</gene>
<comment type="catalytic activity">
    <reaction evidence="1">
        <text>dUMP + (6R)-5,10-methylene-5,6,7,8-tetrahydrofolate + NADPH + H(+) = dTMP + (6S)-5,6,7,8-tetrahydrofolate + NADP(+)</text>
        <dbReference type="Rhea" id="RHEA:29043"/>
        <dbReference type="ChEBI" id="CHEBI:15378"/>
        <dbReference type="ChEBI" id="CHEBI:15636"/>
        <dbReference type="ChEBI" id="CHEBI:57453"/>
        <dbReference type="ChEBI" id="CHEBI:57783"/>
        <dbReference type="ChEBI" id="CHEBI:58349"/>
        <dbReference type="ChEBI" id="CHEBI:63528"/>
        <dbReference type="ChEBI" id="CHEBI:246422"/>
        <dbReference type="EC" id="2.1.1.148"/>
    </reaction>
</comment>
<dbReference type="HOGENOM" id="CLU_077585_2_0_7"/>
<sequence length="207" mass="23845">MQITLRHFTPLEVCSLAIRTCWQSFDKGDNGGEKDLALIDRVGNKNKHSSTLEHLYYNFYIQGISRACLQELARHRMSSFSVKSTRYTLKELKEEQSFLPMSEQNLERASEFIVLTNHALVDHASLQALENLRLILRDGISNDIAKFAMPECYKTELAWSVNARSLQNFLELRSSKSALWEIRNLAHAIFAALPKEHQFIFAERIAQ</sequence>
<feature type="binding site" evidence="1">
    <location>
        <begin position="162"/>
        <end position="164"/>
    </location>
    <ligand>
        <name>FAD</name>
        <dbReference type="ChEBI" id="CHEBI:57692"/>
        <note>ligand shared between neighboring subunits</note>
    </ligand>
</feature>
<dbReference type="Gene3D" id="3.30.1360.170">
    <property type="match status" value="1"/>
</dbReference>
<dbReference type="PROSITE" id="PS51331">
    <property type="entry name" value="THYX"/>
    <property type="match status" value="1"/>
</dbReference>
<dbReference type="UniPathway" id="UPA00575"/>
<dbReference type="eggNOG" id="COG1351">
    <property type="taxonomic scope" value="Bacteria"/>
</dbReference>
<comment type="caution">
    <text evidence="1">Lacks conserved residue(s) required for the propagation of feature annotation.</text>
</comment>
<dbReference type="AlphaFoldDB" id="D3UJG2"/>
<keyword evidence="1" id="KW-0545">Nucleotide biosynthesis</keyword>
<comment type="cofactor">
    <cofactor evidence="1">
        <name>FAD</name>
        <dbReference type="ChEBI" id="CHEBI:57692"/>
    </cofactor>
    <text evidence="1">Binds 4 FAD per tetramer. Each FAD binding site is formed by three monomers.</text>
</comment>
<dbReference type="RefSeq" id="WP_013023704.1">
    <property type="nucleotide sequence ID" value="NC_013949.1"/>
</dbReference>
<feature type="binding site" description="in other chain" evidence="1">
    <location>
        <begin position="84"/>
        <end position="86"/>
    </location>
    <ligand>
        <name>dUMP</name>
        <dbReference type="ChEBI" id="CHEBI:246422"/>
        <note>ligand shared between dimeric partners</note>
    </ligand>
</feature>
<keyword evidence="1" id="KW-0521">NADP</keyword>
<feature type="binding site" evidence="1">
    <location>
        <begin position="74"/>
        <end position="76"/>
    </location>
    <ligand>
        <name>FAD</name>
        <dbReference type="ChEBI" id="CHEBI:57692"/>
        <note>ligand shared between neighboring subunits</note>
    </ligand>
</feature>
<dbReference type="Pfam" id="PF02511">
    <property type="entry name" value="Thy1"/>
    <property type="match status" value="1"/>
</dbReference>
<evidence type="ECO:0000313" key="2">
    <source>
        <dbReference type="EMBL" id="CBG40638.1"/>
    </source>
</evidence>
<feature type="binding site" description="in other chain" evidence="1">
    <location>
        <position position="146"/>
    </location>
    <ligand>
        <name>dUMP</name>
        <dbReference type="ChEBI" id="CHEBI:246422"/>
        <note>ligand shared between dimeric partners</note>
    </ligand>
</feature>
<dbReference type="InterPro" id="IPR036098">
    <property type="entry name" value="Thymidylate_synthase_ThyX_sf"/>
</dbReference>
<dbReference type="GO" id="GO:0050797">
    <property type="term" value="F:thymidylate synthase (FAD) activity"/>
    <property type="evidence" value="ECO:0007669"/>
    <property type="project" value="UniProtKB-UniRule"/>
</dbReference>
<keyword evidence="1" id="KW-0808">Transferase</keyword>
<dbReference type="KEGG" id="hms:HMU13850"/>
<dbReference type="HAMAP" id="MF_01408">
    <property type="entry name" value="ThyX"/>
    <property type="match status" value="1"/>
</dbReference>
<dbReference type="STRING" id="679897.HMU13850"/>
<feature type="binding site" evidence="1">
    <location>
        <position position="50"/>
    </location>
    <ligand>
        <name>FAD</name>
        <dbReference type="ChEBI" id="CHEBI:57692"/>
        <note>ligand shared between neighboring subunits</note>
    </ligand>
</feature>
<dbReference type="GO" id="GO:0006231">
    <property type="term" value="P:dTMP biosynthetic process"/>
    <property type="evidence" value="ECO:0007669"/>
    <property type="project" value="UniProtKB-UniRule"/>
</dbReference>
<comment type="subunit">
    <text evidence="1">Homotetramer.</text>
</comment>